<evidence type="ECO:0000313" key="2">
    <source>
        <dbReference type="Proteomes" id="UP000793456"/>
    </source>
</evidence>
<dbReference type="Proteomes" id="UP000793456">
    <property type="component" value="Chromosome X"/>
</dbReference>
<comment type="caution">
    <text evidence="1">The sequence shown here is derived from an EMBL/GenBank/DDBJ whole genome shotgun (WGS) entry which is preliminary data.</text>
</comment>
<accession>A0ACD3R5D8</accession>
<keyword evidence="2" id="KW-1185">Reference proteome</keyword>
<evidence type="ECO:0000313" key="1">
    <source>
        <dbReference type="EMBL" id="TMS14653.1"/>
    </source>
</evidence>
<dbReference type="EMBL" id="CM011683">
    <property type="protein sequence ID" value="TMS14653.1"/>
    <property type="molecule type" value="Genomic_DNA"/>
</dbReference>
<sequence length="248" mass="27749">MKGKPGQECSLGIETKALQRRKTNQRSAVHPHPSHSLSSPLCLTPTSLHKWDALQCCTLRQLPAAVYSPARQEYAGRICYIIRSRQELDGCFSIMLKSLFVYGVLGVLLIPASCDPISVCYEDDNDLRVDCWVEPKANKISSYEFSWSSGTKESLINTNVSGSSAESQFKDKSYVEELEEPQGYRMTLKGFTDTLPHNTTYMCKISGVTARITVQKDELAMCSAVSVFLKSSCSWIVCLLLFFYQTHS</sequence>
<name>A0ACD3R5D8_LARCR</name>
<proteinExistence type="predicted"/>
<gene>
    <name evidence="1" type="ORF">E3U43_023133</name>
</gene>
<reference evidence="1" key="1">
    <citation type="submission" date="2018-11" db="EMBL/GenBank/DDBJ databases">
        <title>The sequence and de novo assembly of Larimichthys crocea genome using PacBio and Hi-C technologies.</title>
        <authorList>
            <person name="Xu P."/>
            <person name="Chen B."/>
            <person name="Zhou Z."/>
            <person name="Ke Q."/>
            <person name="Wu Y."/>
            <person name="Bai H."/>
            <person name="Pu F."/>
        </authorList>
    </citation>
    <scope>NUCLEOTIDE SEQUENCE</scope>
    <source>
        <tissue evidence="1">Muscle</tissue>
    </source>
</reference>
<organism evidence="1 2">
    <name type="scientific">Larimichthys crocea</name>
    <name type="common">Large yellow croaker</name>
    <name type="synonym">Pseudosciaena crocea</name>
    <dbReference type="NCBI Taxonomy" id="215358"/>
    <lineage>
        <taxon>Eukaryota</taxon>
        <taxon>Metazoa</taxon>
        <taxon>Chordata</taxon>
        <taxon>Craniata</taxon>
        <taxon>Vertebrata</taxon>
        <taxon>Euteleostomi</taxon>
        <taxon>Actinopterygii</taxon>
        <taxon>Neopterygii</taxon>
        <taxon>Teleostei</taxon>
        <taxon>Neoteleostei</taxon>
        <taxon>Acanthomorphata</taxon>
        <taxon>Eupercaria</taxon>
        <taxon>Sciaenidae</taxon>
        <taxon>Larimichthys</taxon>
    </lineage>
</organism>
<protein>
    <submittedName>
        <fullName evidence="1">Uncharacterized protein</fullName>
    </submittedName>
</protein>